<evidence type="ECO:0000313" key="7">
    <source>
        <dbReference type="EMBL" id="SMD29792.1"/>
    </source>
</evidence>
<keyword evidence="2" id="KW-0964">Secreted</keyword>
<dbReference type="GO" id="GO:0005576">
    <property type="term" value="C:extracellular region"/>
    <property type="evidence" value="ECO:0007669"/>
    <property type="project" value="UniProtKB-SubCell"/>
</dbReference>
<feature type="domain" description="IGFBP N-terminal" evidence="6">
    <location>
        <begin position="19"/>
        <end position="103"/>
    </location>
</feature>
<reference evidence="7" key="1">
    <citation type="submission" date="2017-03" db="EMBL/GenBank/DDBJ databases">
        <authorList>
            <person name="QRISCLOUD D."/>
        </authorList>
    </citation>
    <scope>NUCLEOTIDE SEQUENCE</scope>
</reference>
<dbReference type="SUPFAM" id="SSF57184">
    <property type="entry name" value="Growth factor receptor domain"/>
    <property type="match status" value="1"/>
</dbReference>
<keyword evidence="3 5" id="KW-0732">Signal</keyword>
<dbReference type="GO" id="GO:0005520">
    <property type="term" value="F:insulin-like growth factor binding"/>
    <property type="evidence" value="ECO:0007669"/>
    <property type="project" value="InterPro"/>
</dbReference>
<feature type="signal peptide" evidence="5">
    <location>
        <begin position="1"/>
        <end position="20"/>
    </location>
</feature>
<dbReference type="InterPro" id="IPR009030">
    <property type="entry name" value="Growth_fac_rcpt_cys_sf"/>
</dbReference>
<dbReference type="Pfam" id="PF00219">
    <property type="entry name" value="IGFBP"/>
    <property type="match status" value="1"/>
</dbReference>
<keyword evidence="4" id="KW-1015">Disulfide bond</keyword>
<dbReference type="InterPro" id="IPR011390">
    <property type="entry name" value="IGFBP_rP_mac25"/>
</dbReference>
<evidence type="ECO:0000256" key="2">
    <source>
        <dbReference type="ARBA" id="ARBA00022525"/>
    </source>
</evidence>
<name>A0A482ZIG2_9ARAC</name>
<dbReference type="GO" id="GO:0001558">
    <property type="term" value="P:regulation of cell growth"/>
    <property type="evidence" value="ECO:0007669"/>
    <property type="project" value="InterPro"/>
</dbReference>
<dbReference type="PANTHER" id="PTHR14186">
    <property type="entry name" value="INSULIN-LIKE GROWTH FACTOR BINDING PROTEIN-RELATED"/>
    <property type="match status" value="1"/>
</dbReference>
<dbReference type="PANTHER" id="PTHR14186:SF20">
    <property type="entry name" value="CYSTEINE-RICH MOTOR NEURON 1 PROTEIN-LIKE"/>
    <property type="match status" value="1"/>
</dbReference>
<evidence type="ECO:0000256" key="5">
    <source>
        <dbReference type="SAM" id="SignalP"/>
    </source>
</evidence>
<dbReference type="EMBL" id="HAGO01000104">
    <property type="protein sequence ID" value="SMD29792.1"/>
    <property type="molecule type" value="Transcribed_RNA"/>
</dbReference>
<dbReference type="Gene3D" id="4.10.40.20">
    <property type="match status" value="1"/>
</dbReference>
<feature type="chain" id="PRO_5019736617" evidence="5">
    <location>
        <begin position="21"/>
        <end position="104"/>
    </location>
</feature>
<accession>A0A482ZIG2</accession>
<evidence type="ECO:0000256" key="3">
    <source>
        <dbReference type="ARBA" id="ARBA00022729"/>
    </source>
</evidence>
<evidence type="ECO:0000259" key="6">
    <source>
        <dbReference type="PROSITE" id="PS51323"/>
    </source>
</evidence>
<evidence type="ECO:0000256" key="4">
    <source>
        <dbReference type="ARBA" id="ARBA00023157"/>
    </source>
</evidence>
<dbReference type="AlphaFoldDB" id="A0A482ZIG2"/>
<evidence type="ECO:0000256" key="1">
    <source>
        <dbReference type="ARBA" id="ARBA00004613"/>
    </source>
</evidence>
<reference evidence="7" key="2">
    <citation type="submission" date="2019-04" db="EMBL/GenBank/DDBJ databases">
        <title>Unravelling the molecular evolution of spider venoms.</title>
        <authorList>
            <person name="Pineda S."/>
        </authorList>
    </citation>
    <scope>NUCLEOTIDE SEQUENCE</scope>
</reference>
<dbReference type="InterPro" id="IPR000867">
    <property type="entry name" value="IGFBP-like"/>
</dbReference>
<dbReference type="PROSITE" id="PS51323">
    <property type="entry name" value="IGFBP_N_2"/>
    <property type="match status" value="1"/>
</dbReference>
<comment type="subcellular location">
    <subcellularLocation>
        <location evidence="1">Secreted</location>
    </subcellularLocation>
</comment>
<dbReference type="GO" id="GO:0009966">
    <property type="term" value="P:regulation of signal transduction"/>
    <property type="evidence" value="ECO:0007669"/>
    <property type="project" value="TreeGrafter"/>
</dbReference>
<sequence>MKRVIVACVFFGFLCDVGFAFTCRVCDPKNCPEFNPKDCKVGITKDVCNCCPVCYKNVGETCGGPWNMFGVCARHLTCTKPFSPSVTIGPFNDFDAEGKCYDWS</sequence>
<organism evidence="7">
    <name type="scientific">Selenotholus foelschei</name>
    <dbReference type="NCBI Taxonomy" id="1905327"/>
    <lineage>
        <taxon>Eukaryota</taxon>
        <taxon>Metazoa</taxon>
        <taxon>Ecdysozoa</taxon>
        <taxon>Arthropoda</taxon>
        <taxon>Chelicerata</taxon>
        <taxon>Arachnida</taxon>
        <taxon>Araneae</taxon>
        <taxon>Mygalomorphae</taxon>
        <taxon>Avicularoidea</taxon>
        <taxon>Theraphosidae</taxon>
        <taxon>Selenotholus</taxon>
    </lineage>
</organism>
<dbReference type="SMART" id="SM00121">
    <property type="entry name" value="IB"/>
    <property type="match status" value="1"/>
</dbReference>
<proteinExistence type="predicted"/>
<protein>
    <submittedName>
        <fullName evidence="7">U29-Theraphotoxin-Sfo1b_1</fullName>
    </submittedName>
</protein>